<reference evidence="3 4" key="2">
    <citation type="submission" date="2016-08" db="EMBL/GenBank/DDBJ databases">
        <title>Pervasive Adenine N6-methylation of Active Genes in Fungi.</title>
        <authorList>
            <consortium name="DOE Joint Genome Institute"/>
            <person name="Mondo S.J."/>
            <person name="Dannebaum R.O."/>
            <person name="Kuo R.C."/>
            <person name="Labutti K."/>
            <person name="Haridas S."/>
            <person name="Kuo A."/>
            <person name="Salamov A."/>
            <person name="Ahrendt S.R."/>
            <person name="Lipzen A."/>
            <person name="Sullivan W."/>
            <person name="Andreopoulos W.B."/>
            <person name="Clum A."/>
            <person name="Lindquist E."/>
            <person name="Daum C."/>
            <person name="Ramamoorthy G.K."/>
            <person name="Gryganskyi A."/>
            <person name="Culley D."/>
            <person name="Magnuson J.K."/>
            <person name="James T.Y."/>
            <person name="O'Malley M.A."/>
            <person name="Stajich J.E."/>
            <person name="Spatafora J.W."/>
            <person name="Visel A."/>
            <person name="Grigoriev I.V."/>
        </authorList>
    </citation>
    <scope>NUCLEOTIDE SEQUENCE [LARGE SCALE GENOMIC DNA]</scope>
    <source>
        <strain evidence="3 4">S4</strain>
    </source>
</reference>
<feature type="domain" description="BRCT" evidence="2">
    <location>
        <begin position="425"/>
        <end position="502"/>
    </location>
</feature>
<keyword evidence="4" id="KW-1185">Reference proteome</keyword>
<feature type="domain" description="BRCT" evidence="2">
    <location>
        <begin position="195"/>
        <end position="284"/>
    </location>
</feature>
<dbReference type="Gene3D" id="3.40.50.10190">
    <property type="entry name" value="BRCT domain"/>
    <property type="match status" value="2"/>
</dbReference>
<dbReference type="STRING" id="1754192.A0A1Y1XA23"/>
<evidence type="ECO:0000259" key="2">
    <source>
        <dbReference type="PROSITE" id="PS50172"/>
    </source>
</evidence>
<evidence type="ECO:0000313" key="3">
    <source>
        <dbReference type="EMBL" id="ORX82595.1"/>
    </source>
</evidence>
<evidence type="ECO:0000313" key="4">
    <source>
        <dbReference type="Proteomes" id="UP000193944"/>
    </source>
</evidence>
<accession>A0A1Y1XA23</accession>
<dbReference type="EMBL" id="MCFG01000091">
    <property type="protein sequence ID" value="ORX82595.1"/>
    <property type="molecule type" value="Genomic_DNA"/>
</dbReference>
<comment type="caution">
    <text evidence="3">The sequence shown here is derived from an EMBL/GenBank/DDBJ whole genome shotgun (WGS) entry which is preliminary data.</text>
</comment>
<dbReference type="InterPro" id="IPR036420">
    <property type="entry name" value="BRCT_dom_sf"/>
</dbReference>
<proteinExistence type="predicted"/>
<dbReference type="PANTHER" id="PTHR11370">
    <property type="entry name" value="DNA-REPAIR PROTEIN XRCC1"/>
    <property type="match status" value="1"/>
</dbReference>
<dbReference type="SMART" id="SM00292">
    <property type="entry name" value="BRCT"/>
    <property type="match status" value="2"/>
</dbReference>
<dbReference type="PANTHER" id="PTHR11370:SF5">
    <property type="entry name" value="DNA REPAIR PROTEIN XRCC1"/>
    <property type="match status" value="1"/>
</dbReference>
<dbReference type="InterPro" id="IPR001357">
    <property type="entry name" value="BRCT_dom"/>
</dbReference>
<feature type="compositionally biased region" description="Low complexity" evidence="1">
    <location>
        <begin position="336"/>
        <end position="354"/>
    </location>
</feature>
<feature type="region of interest" description="Disordered" evidence="1">
    <location>
        <begin position="317"/>
        <end position="363"/>
    </location>
</feature>
<dbReference type="Proteomes" id="UP000193944">
    <property type="component" value="Unassembled WGS sequence"/>
</dbReference>
<dbReference type="Pfam" id="PF16589">
    <property type="entry name" value="BRCT_2"/>
    <property type="match status" value="1"/>
</dbReference>
<dbReference type="Pfam" id="PF00533">
    <property type="entry name" value="BRCT"/>
    <property type="match status" value="1"/>
</dbReference>
<dbReference type="SUPFAM" id="SSF52113">
    <property type="entry name" value="BRCT domain"/>
    <property type="match status" value="2"/>
</dbReference>
<evidence type="ECO:0000256" key="1">
    <source>
        <dbReference type="SAM" id="MobiDB-lite"/>
    </source>
</evidence>
<dbReference type="PROSITE" id="PS50172">
    <property type="entry name" value="BRCT"/>
    <property type="match status" value="2"/>
</dbReference>
<dbReference type="OrthoDB" id="25840at2759"/>
<dbReference type="GO" id="GO:0006284">
    <property type="term" value="P:base-excision repair"/>
    <property type="evidence" value="ECO:0007669"/>
    <property type="project" value="TreeGrafter"/>
</dbReference>
<protein>
    <recommendedName>
        <fullName evidence="2">BRCT domain-containing protein</fullName>
    </recommendedName>
</protein>
<sequence length="502" mass="58044">MSINNETETRGIGPFRFRTNRNLNINSFLNEIKDNKYTLDFDSDQQNFLNAISDSLLEYNLIEKYAIKQSEASINTKSLFEYEKKNFDKFQAFNFQNENTKKELPINSHLKSSAQIKNTNEIININNDSTKTNNLNEIKDSTTSKYFGTSKDSSNNNDSKYQLLKILNKKSTSNINKDKEKKEIEIDSKEKSRKDLSSILRGVNIVISGIENPERGKIRTLALEMGAKYHPKWIDSSTHLICAVKGTPKYNEVKEKGKGIIVKSGWIYDCYKKKDRLLEKYYSFDYNRTKSISDGEESDTSVNATTSNSIYSIFNRKANNKKNDDDKDDDDNTIRSNNSSKNAIQNISNNNNNNNKDDDGSNKLIRNTLKKSNSFSYKSNISEDNKRKNKKIYEFFKIINSDKENNDKENDDKTKNLKLIRNILSISNIFKNQYFYFDDTIKDKTKKELERYVLGHGGNISINNDDKITYYCTIKNSSEVDFKGTIIDPTYIINCHNKNCLL</sequence>
<dbReference type="GO" id="GO:0005634">
    <property type="term" value="C:nucleus"/>
    <property type="evidence" value="ECO:0007669"/>
    <property type="project" value="TreeGrafter"/>
</dbReference>
<dbReference type="AlphaFoldDB" id="A0A1Y1XA23"/>
<gene>
    <name evidence="3" type="ORF">BCR32DRAFT_292535</name>
</gene>
<name>A0A1Y1XA23_9FUNG</name>
<reference evidence="3 4" key="1">
    <citation type="submission" date="2016-08" db="EMBL/GenBank/DDBJ databases">
        <title>A Parts List for Fungal Cellulosomes Revealed by Comparative Genomics.</title>
        <authorList>
            <consortium name="DOE Joint Genome Institute"/>
            <person name="Haitjema C.H."/>
            <person name="Gilmore S.P."/>
            <person name="Henske J.K."/>
            <person name="Solomon K.V."/>
            <person name="De Groot R."/>
            <person name="Kuo A."/>
            <person name="Mondo S.J."/>
            <person name="Salamov A.A."/>
            <person name="Labutti K."/>
            <person name="Zhao Z."/>
            <person name="Chiniquy J."/>
            <person name="Barry K."/>
            <person name="Brewer H.M."/>
            <person name="Purvine S.O."/>
            <person name="Wright A.T."/>
            <person name="Boxma B."/>
            <person name="Van Alen T."/>
            <person name="Hackstein J.H."/>
            <person name="Baker S.E."/>
            <person name="Grigoriev I.V."/>
            <person name="O'Malley M.A."/>
        </authorList>
    </citation>
    <scope>NUCLEOTIDE SEQUENCE [LARGE SCALE GENOMIC DNA]</scope>
    <source>
        <strain evidence="3 4">S4</strain>
    </source>
</reference>
<organism evidence="3 4">
    <name type="scientific">Anaeromyces robustus</name>
    <dbReference type="NCBI Taxonomy" id="1754192"/>
    <lineage>
        <taxon>Eukaryota</taxon>
        <taxon>Fungi</taxon>
        <taxon>Fungi incertae sedis</taxon>
        <taxon>Chytridiomycota</taxon>
        <taxon>Chytridiomycota incertae sedis</taxon>
        <taxon>Neocallimastigomycetes</taxon>
        <taxon>Neocallimastigales</taxon>
        <taxon>Neocallimastigaceae</taxon>
        <taxon>Anaeromyces</taxon>
    </lineage>
</organism>